<keyword evidence="2" id="KW-0238">DNA-binding</keyword>
<dbReference type="Proteomes" id="UP000286734">
    <property type="component" value="Unassembled WGS sequence"/>
</dbReference>
<name>A0A430R3N8_THESC</name>
<dbReference type="InterPro" id="IPR013762">
    <property type="entry name" value="Integrase-like_cat_sf"/>
</dbReference>
<dbReference type="AlphaFoldDB" id="A0A430R3N8"/>
<dbReference type="GO" id="GO:0006310">
    <property type="term" value="P:DNA recombination"/>
    <property type="evidence" value="ECO:0007669"/>
    <property type="project" value="UniProtKB-KW"/>
</dbReference>
<reference evidence="5 6" key="1">
    <citation type="journal article" date="2019" name="Extremophiles">
        <title>Biogeography of thermophiles and predominance of Thermus scotoductus in domestic water heaters.</title>
        <authorList>
            <person name="Wilpiszeski R.L."/>
            <person name="Zhang Z."/>
            <person name="House C.H."/>
        </authorList>
    </citation>
    <scope>NUCLEOTIDE SEQUENCE [LARGE SCALE GENOMIC DNA]</scope>
    <source>
        <strain evidence="5 6">34_S34</strain>
    </source>
</reference>
<protein>
    <recommendedName>
        <fullName evidence="4">Tyr recombinase domain-containing protein</fullName>
    </recommendedName>
</protein>
<comment type="caution">
    <text evidence="5">The sequence shown here is derived from an EMBL/GenBank/DDBJ whole genome shotgun (WGS) entry which is preliminary data.</text>
</comment>
<evidence type="ECO:0000256" key="1">
    <source>
        <dbReference type="ARBA" id="ARBA00008857"/>
    </source>
</evidence>
<dbReference type="PROSITE" id="PS51898">
    <property type="entry name" value="TYR_RECOMBINASE"/>
    <property type="match status" value="1"/>
</dbReference>
<dbReference type="Gene3D" id="1.10.443.10">
    <property type="entry name" value="Intergrase catalytic core"/>
    <property type="match status" value="1"/>
</dbReference>
<proteinExistence type="inferred from homology"/>
<evidence type="ECO:0000256" key="3">
    <source>
        <dbReference type="ARBA" id="ARBA00023172"/>
    </source>
</evidence>
<dbReference type="Pfam" id="PF00589">
    <property type="entry name" value="Phage_integrase"/>
    <property type="match status" value="1"/>
</dbReference>
<evidence type="ECO:0000313" key="5">
    <source>
        <dbReference type="EMBL" id="RTH02005.1"/>
    </source>
</evidence>
<dbReference type="SUPFAM" id="SSF56349">
    <property type="entry name" value="DNA breaking-rejoining enzymes"/>
    <property type="match status" value="1"/>
</dbReference>
<accession>A0A430R3N8</accession>
<dbReference type="GO" id="GO:0003677">
    <property type="term" value="F:DNA binding"/>
    <property type="evidence" value="ECO:0007669"/>
    <property type="project" value="UniProtKB-KW"/>
</dbReference>
<keyword evidence="3" id="KW-0233">DNA recombination</keyword>
<dbReference type="PANTHER" id="PTHR30349">
    <property type="entry name" value="PHAGE INTEGRASE-RELATED"/>
    <property type="match status" value="1"/>
</dbReference>
<comment type="similarity">
    <text evidence="1">Belongs to the 'phage' integrase family.</text>
</comment>
<feature type="domain" description="Tyr recombinase" evidence="4">
    <location>
        <begin position="1"/>
        <end position="175"/>
    </location>
</feature>
<dbReference type="EMBL" id="PELP01000397">
    <property type="protein sequence ID" value="RTH02005.1"/>
    <property type="molecule type" value="Genomic_DNA"/>
</dbReference>
<dbReference type="PANTHER" id="PTHR30349:SF41">
    <property type="entry name" value="INTEGRASE_RECOMBINASE PROTEIN MJ0367-RELATED"/>
    <property type="match status" value="1"/>
</dbReference>
<sequence>MERLSGGGAQEVRDRAVFRLMGEAGLRVSEVEGLDVEDFDPGEEEIHVRAGKGGKARTVPLPPSLAAELVQWLRVRTLYAAPGERALFVNLGGRKARGRRLRAWTIRERLSAYLRELGAPDRYHGPHSLRHLAGTRLYRATGDLYVVTALLGHADVSTSQIYAKMDRSRLRKAVGRLAVNEEGL</sequence>
<dbReference type="GO" id="GO:0015074">
    <property type="term" value="P:DNA integration"/>
    <property type="evidence" value="ECO:0007669"/>
    <property type="project" value="InterPro"/>
</dbReference>
<dbReference type="InterPro" id="IPR002104">
    <property type="entry name" value="Integrase_catalytic"/>
</dbReference>
<dbReference type="InterPro" id="IPR050090">
    <property type="entry name" value="Tyrosine_recombinase_XerCD"/>
</dbReference>
<evidence type="ECO:0000313" key="6">
    <source>
        <dbReference type="Proteomes" id="UP000286734"/>
    </source>
</evidence>
<evidence type="ECO:0000256" key="2">
    <source>
        <dbReference type="ARBA" id="ARBA00023125"/>
    </source>
</evidence>
<dbReference type="InterPro" id="IPR011010">
    <property type="entry name" value="DNA_brk_join_enz"/>
</dbReference>
<evidence type="ECO:0000259" key="4">
    <source>
        <dbReference type="PROSITE" id="PS51898"/>
    </source>
</evidence>
<gene>
    <name evidence="5" type="ORF">CSW47_11570</name>
</gene>
<organism evidence="5 6">
    <name type="scientific">Thermus scotoductus</name>
    <dbReference type="NCBI Taxonomy" id="37636"/>
    <lineage>
        <taxon>Bacteria</taxon>
        <taxon>Thermotogati</taxon>
        <taxon>Deinococcota</taxon>
        <taxon>Deinococci</taxon>
        <taxon>Thermales</taxon>
        <taxon>Thermaceae</taxon>
        <taxon>Thermus</taxon>
    </lineage>
</organism>